<dbReference type="GO" id="GO:0003684">
    <property type="term" value="F:damaged DNA binding"/>
    <property type="evidence" value="ECO:0007669"/>
    <property type="project" value="InterPro"/>
</dbReference>
<sequence>MSDDSSEFEYVFDLDDDDDDDFEPVSEIEASFLMDIETFTDSPKLNQDLPFEPFNNSSSFFDDLDFQSVEIFFEKSIATSEGPAKRIGISKLDRKKRLLAHKFHLLCLFSSAMNLSKLIYDKEIQEWSLKLLSNSTKNNLGNIKAMIYNNFYSDALISDLGCDSAIKSIVTDINNCFSQFNYKSELSQTQSNQRPSSNNDFSPSALTDKKVIFYKDLILGENELQKFKSNTSQKYNYSHSNIKNLSNSSKDDDTDISSATNTKVSFFSWCEIILPNSNTWKSVDTLSGNVYTDPNIKLLSSPKNNVPYVICIDTTDRYSVKDLSAKFIPSYPTFSKKYRLPNERNSLFSWWDLLIEPYVETKNDIVSRYEEESINSKIHVQSNTLPTKISDFINHPKYAIESQLKKNEILDSSPKVIGLYKGNKVYSRDSVLELFSERQWLHRGRIVKQGENPIKTATFSRNDNKRRKVFHSLTSSTESDTIERKLYSIKQTEELTPPEIVDGRLPRNKFNSIDLFHRNMLPKDTSHIPIIGIDKYCKDLEIDYVNAVTDIEYNKSSQSTKGYVSFQDDTKSSAFKPRIEGTKITYLTMSSILEKVTDKVYKLRFILYGLISLLAIVCMSFMSASLGHIWFLNRPGTQAPEIYVIVLGAVTFVVMMVYTFIPLIVKMIENRKGTHGMESGQNFFTKALRFCKSAQPQIVLAICMSITWIAASVTISTVINVFDKEMTECLNGNGETKKSICTNIIVANVLSWVIFGLWVFISLLFVYKSQRLNEGSAFK</sequence>
<dbReference type="Pfam" id="PF10404">
    <property type="entry name" value="BHD_2"/>
    <property type="match status" value="1"/>
</dbReference>
<reference evidence="10 11" key="1">
    <citation type="journal article" date="2018" name="MBio">
        <title>Comparative Genomics Reveals the Core Gene Toolbox for the Fungus-Insect Symbiosis.</title>
        <authorList>
            <person name="Wang Y."/>
            <person name="Stata M."/>
            <person name="Wang W."/>
            <person name="Stajich J.E."/>
            <person name="White M.M."/>
            <person name="Moncalvo J.M."/>
        </authorList>
    </citation>
    <scope>NUCLEOTIDE SEQUENCE [LARGE SCALE GENOMIC DNA]</scope>
    <source>
        <strain evidence="10 11">SC-DP-2</strain>
    </source>
</reference>
<dbReference type="AlphaFoldDB" id="A0A2T9ZIX7"/>
<dbReference type="GO" id="GO:0000111">
    <property type="term" value="C:nucleotide-excision repair factor 2 complex"/>
    <property type="evidence" value="ECO:0007669"/>
    <property type="project" value="TreeGrafter"/>
</dbReference>
<dbReference type="EMBL" id="MBFS01000113">
    <property type="protein sequence ID" value="PVV04531.1"/>
    <property type="molecule type" value="Genomic_DNA"/>
</dbReference>
<dbReference type="SMART" id="SM01031">
    <property type="entry name" value="BHD_2"/>
    <property type="match status" value="1"/>
</dbReference>
<dbReference type="PANTHER" id="PTHR12135:SF0">
    <property type="entry name" value="DNA REPAIR PROTEIN COMPLEMENTING XP-C CELLS"/>
    <property type="match status" value="1"/>
</dbReference>
<dbReference type="OrthoDB" id="300780at2759"/>
<gene>
    <name evidence="10" type="ORF">BB560_000972</name>
</gene>
<dbReference type="InterPro" id="IPR018327">
    <property type="entry name" value="BHD_2"/>
</dbReference>
<dbReference type="GO" id="GO:0006298">
    <property type="term" value="P:mismatch repair"/>
    <property type="evidence" value="ECO:0007669"/>
    <property type="project" value="TreeGrafter"/>
</dbReference>
<feature type="domain" description="Rad4 beta-hairpin" evidence="9">
    <location>
        <begin position="505"/>
        <end position="574"/>
    </location>
</feature>
<dbReference type="Gene3D" id="2.20.20.110">
    <property type="entry name" value="Rad4, beta-hairpin domain BHD1"/>
    <property type="match status" value="1"/>
</dbReference>
<feature type="transmembrane region" description="Helical" evidence="6">
    <location>
        <begin position="742"/>
        <end position="767"/>
    </location>
</feature>
<accession>A0A2T9ZIX7</accession>
<evidence type="ECO:0000256" key="3">
    <source>
        <dbReference type="ARBA" id="ARBA00022763"/>
    </source>
</evidence>
<evidence type="ECO:0000256" key="1">
    <source>
        <dbReference type="ARBA" id="ARBA00004123"/>
    </source>
</evidence>
<keyword evidence="6" id="KW-1133">Transmembrane helix</keyword>
<dbReference type="GO" id="GO:0005737">
    <property type="term" value="C:cytoplasm"/>
    <property type="evidence" value="ECO:0007669"/>
    <property type="project" value="TreeGrafter"/>
</dbReference>
<evidence type="ECO:0000313" key="11">
    <source>
        <dbReference type="Proteomes" id="UP000245609"/>
    </source>
</evidence>
<dbReference type="GO" id="GO:0071942">
    <property type="term" value="C:XPC complex"/>
    <property type="evidence" value="ECO:0007669"/>
    <property type="project" value="TreeGrafter"/>
</dbReference>
<dbReference type="PANTHER" id="PTHR12135">
    <property type="entry name" value="DNA REPAIR PROTEIN XP-C / RAD4"/>
    <property type="match status" value="1"/>
</dbReference>
<comment type="caution">
    <text evidence="10">The sequence shown here is derived from an EMBL/GenBank/DDBJ whole genome shotgun (WGS) entry which is preliminary data.</text>
</comment>
<protein>
    <recommendedName>
        <fullName evidence="12">Rad4 beta-hairpin domain-containing protein</fullName>
    </recommendedName>
</protein>
<dbReference type="SMART" id="SM01032">
    <property type="entry name" value="BHD_3"/>
    <property type="match status" value="1"/>
</dbReference>
<dbReference type="InterPro" id="IPR018325">
    <property type="entry name" value="Rad4/PNGase_transGLS-fold"/>
</dbReference>
<comment type="similarity">
    <text evidence="2">Belongs to the XPC family.</text>
</comment>
<evidence type="ECO:0000259" key="8">
    <source>
        <dbReference type="SMART" id="SM01031"/>
    </source>
</evidence>
<organism evidence="10 11">
    <name type="scientific">Smittium megazygosporum</name>
    <dbReference type="NCBI Taxonomy" id="133381"/>
    <lineage>
        <taxon>Eukaryota</taxon>
        <taxon>Fungi</taxon>
        <taxon>Fungi incertae sedis</taxon>
        <taxon>Zoopagomycota</taxon>
        <taxon>Kickxellomycotina</taxon>
        <taxon>Harpellomycetes</taxon>
        <taxon>Harpellales</taxon>
        <taxon>Legeriomycetaceae</taxon>
        <taxon>Smittium</taxon>
    </lineage>
</organism>
<evidence type="ECO:0000256" key="2">
    <source>
        <dbReference type="ARBA" id="ARBA00009525"/>
    </source>
</evidence>
<proteinExistence type="inferred from homology"/>
<evidence type="ECO:0008006" key="12">
    <source>
        <dbReference type="Google" id="ProtNLM"/>
    </source>
</evidence>
<dbReference type="InterPro" id="IPR018328">
    <property type="entry name" value="Rad4_beta-hairpin_dom3"/>
</dbReference>
<feature type="domain" description="Rad4 beta-hairpin" evidence="8">
    <location>
        <begin position="434"/>
        <end position="498"/>
    </location>
</feature>
<keyword evidence="5" id="KW-0539">Nucleus</keyword>
<dbReference type="STRING" id="133381.A0A2T9ZIX7"/>
<name>A0A2T9ZIX7_9FUNG</name>
<dbReference type="Pfam" id="PF10405">
    <property type="entry name" value="BHD_3"/>
    <property type="match status" value="1"/>
</dbReference>
<dbReference type="GO" id="GO:0006289">
    <property type="term" value="P:nucleotide-excision repair"/>
    <property type="evidence" value="ECO:0007669"/>
    <property type="project" value="InterPro"/>
</dbReference>
<evidence type="ECO:0000256" key="5">
    <source>
        <dbReference type="ARBA" id="ARBA00023242"/>
    </source>
</evidence>
<dbReference type="Proteomes" id="UP000245609">
    <property type="component" value="Unassembled WGS sequence"/>
</dbReference>
<dbReference type="InterPro" id="IPR004583">
    <property type="entry name" value="DNA_repair_Rad4"/>
</dbReference>
<dbReference type="Pfam" id="PF10403">
    <property type="entry name" value="BHD_1"/>
    <property type="match status" value="1"/>
</dbReference>
<keyword evidence="6" id="KW-0812">Transmembrane</keyword>
<evidence type="ECO:0000259" key="7">
    <source>
        <dbReference type="SMART" id="SM01030"/>
    </source>
</evidence>
<evidence type="ECO:0000256" key="4">
    <source>
        <dbReference type="ARBA" id="ARBA00023204"/>
    </source>
</evidence>
<dbReference type="Gene3D" id="3.30.60.290">
    <property type="entry name" value="Rad4, beta-hairpin domain BHD2"/>
    <property type="match status" value="1"/>
</dbReference>
<keyword evidence="4" id="KW-0234">DNA repair</keyword>
<evidence type="ECO:0000256" key="6">
    <source>
        <dbReference type="SAM" id="Phobius"/>
    </source>
</evidence>
<evidence type="ECO:0000259" key="9">
    <source>
        <dbReference type="SMART" id="SM01032"/>
    </source>
</evidence>
<keyword evidence="6" id="KW-0472">Membrane</keyword>
<dbReference type="Pfam" id="PF03835">
    <property type="entry name" value="Rad4"/>
    <property type="match status" value="1"/>
</dbReference>
<dbReference type="GO" id="GO:0003697">
    <property type="term" value="F:single-stranded DNA binding"/>
    <property type="evidence" value="ECO:0007669"/>
    <property type="project" value="TreeGrafter"/>
</dbReference>
<feature type="transmembrane region" description="Helical" evidence="6">
    <location>
        <begin position="605"/>
        <end position="630"/>
    </location>
</feature>
<keyword evidence="11" id="KW-1185">Reference proteome</keyword>
<dbReference type="SMART" id="SM01030">
    <property type="entry name" value="BHD_1"/>
    <property type="match status" value="1"/>
</dbReference>
<feature type="transmembrane region" description="Helical" evidence="6">
    <location>
        <begin position="698"/>
        <end position="722"/>
    </location>
</feature>
<evidence type="ECO:0000313" key="10">
    <source>
        <dbReference type="EMBL" id="PVV04531.1"/>
    </source>
</evidence>
<dbReference type="InterPro" id="IPR018326">
    <property type="entry name" value="Rad4_beta-hairpin_dom1"/>
</dbReference>
<keyword evidence="3" id="KW-0227">DNA damage</keyword>
<feature type="transmembrane region" description="Helical" evidence="6">
    <location>
        <begin position="642"/>
        <end position="665"/>
    </location>
</feature>
<dbReference type="InterPro" id="IPR042488">
    <property type="entry name" value="Rad4_BHD3_sf"/>
</dbReference>
<dbReference type="Gene3D" id="3.30.70.2460">
    <property type="entry name" value="Rad4, beta-hairpin domain BHD3"/>
    <property type="match status" value="1"/>
</dbReference>
<feature type="domain" description="Rad4 beta-hairpin" evidence="7">
    <location>
        <begin position="381"/>
        <end position="432"/>
    </location>
</feature>
<dbReference type="InterPro" id="IPR036985">
    <property type="entry name" value="Transglutaminase-like_sf"/>
</dbReference>
<comment type="subcellular location">
    <subcellularLocation>
        <location evidence="1">Nucleus</location>
    </subcellularLocation>
</comment>
<dbReference type="Gene3D" id="3.90.260.10">
    <property type="entry name" value="Transglutaminase-like"/>
    <property type="match status" value="1"/>
</dbReference>